<dbReference type="EMBL" id="AP018217">
    <property type="protein sequence ID" value="BAY72853.1"/>
    <property type="molecule type" value="Genomic_DNA"/>
</dbReference>
<keyword evidence="3" id="KW-0614">Plasmid</keyword>
<proteinExistence type="predicted"/>
<evidence type="ECO:0000256" key="2">
    <source>
        <dbReference type="SAM" id="Phobius"/>
    </source>
</evidence>
<geneLocation type="plasmid" evidence="3">
    <name>plasmid1</name>
</geneLocation>
<organism evidence="3 4">
    <name type="scientific">Trichormus variabilis NIES-23</name>
    <dbReference type="NCBI Taxonomy" id="1973479"/>
    <lineage>
        <taxon>Bacteria</taxon>
        <taxon>Bacillati</taxon>
        <taxon>Cyanobacteriota</taxon>
        <taxon>Cyanophyceae</taxon>
        <taxon>Nostocales</taxon>
        <taxon>Nostocaceae</taxon>
        <taxon>Trichormus</taxon>
    </lineage>
</organism>
<sequence>MKKQSDLHQLSKRQKDALTMALWMGKTSDANATVFAGCMKPLLLRAWAIYKRREQLSADSLYHYHCDFNRRLKRCLELQQDNKRGSQSKGYCRKFPHYLFVFLAETSSQTTSSNPKPTSQMRNNSQKAQAVVSKKPKFPSSPYYLAWIGLVRSYLALCTKNPRIVKLKKVLGCISLIPIKIGNEHIRVRGVCIHYHDLYHLEVAQLERIQMGKNWVSGIHGINSRVFHASPIEEEYDSFLDEARIAIHEWLTRPTAFSQLKLLCWMTLLILQGINPFVVLIRHMRSLRKKPEEFLLLPVDHC</sequence>
<evidence type="ECO:0000256" key="1">
    <source>
        <dbReference type="SAM" id="MobiDB-lite"/>
    </source>
</evidence>
<protein>
    <submittedName>
        <fullName evidence="3">Uncharacterized protein</fullName>
    </submittedName>
</protein>
<evidence type="ECO:0000313" key="4">
    <source>
        <dbReference type="Proteomes" id="UP000217507"/>
    </source>
</evidence>
<dbReference type="Proteomes" id="UP000217507">
    <property type="component" value="Plasmid Plasmid1 dna"/>
</dbReference>
<keyword evidence="2" id="KW-1133">Transmembrane helix</keyword>
<evidence type="ECO:0000313" key="3">
    <source>
        <dbReference type="EMBL" id="BAY72853.1"/>
    </source>
</evidence>
<name>A0A1Z4KVD2_ANAVA</name>
<gene>
    <name evidence="3" type="ORF">NIES23_56810</name>
</gene>
<reference evidence="3 4" key="1">
    <citation type="submission" date="2017-06" db="EMBL/GenBank/DDBJ databases">
        <title>Genome sequencing of cyanobaciteial culture collection at National Institute for Environmental Studies (NIES).</title>
        <authorList>
            <person name="Hirose Y."/>
            <person name="Shimura Y."/>
            <person name="Fujisawa T."/>
            <person name="Nakamura Y."/>
            <person name="Kawachi M."/>
        </authorList>
    </citation>
    <scope>NUCLEOTIDE SEQUENCE [LARGE SCALE GENOMIC DNA]</scope>
    <source>
        <strain evidence="3 4">NIES-23</strain>
        <plasmid evidence="4">Plasmid Plasmid1 dna</plasmid>
    </source>
</reference>
<feature type="transmembrane region" description="Helical" evidence="2">
    <location>
        <begin position="260"/>
        <end position="281"/>
    </location>
</feature>
<accession>A0A1Z4KVD2</accession>
<keyword evidence="2" id="KW-0812">Transmembrane</keyword>
<feature type="region of interest" description="Disordered" evidence="1">
    <location>
        <begin position="109"/>
        <end position="131"/>
    </location>
</feature>
<keyword evidence="2" id="KW-0472">Membrane</keyword>
<feature type="compositionally biased region" description="Polar residues" evidence="1">
    <location>
        <begin position="109"/>
        <end position="128"/>
    </location>
</feature>
<dbReference type="AlphaFoldDB" id="A0A1Z4KVD2"/>